<proteinExistence type="predicted"/>
<dbReference type="AlphaFoldDB" id="A0A089HQU3"/>
<name>A0A089HQU3_PAEDU</name>
<dbReference type="Proteomes" id="UP000029409">
    <property type="component" value="Chromosome"/>
</dbReference>
<organism evidence="1 2">
    <name type="scientific">Paenibacillus durus</name>
    <name type="common">Paenibacillus azotofixans</name>
    <dbReference type="NCBI Taxonomy" id="44251"/>
    <lineage>
        <taxon>Bacteria</taxon>
        <taxon>Bacillati</taxon>
        <taxon>Bacillota</taxon>
        <taxon>Bacilli</taxon>
        <taxon>Bacillales</taxon>
        <taxon>Paenibacillaceae</taxon>
        <taxon>Paenibacillus</taxon>
    </lineage>
</organism>
<accession>A0A089HQU3</accession>
<protein>
    <submittedName>
        <fullName evidence="1">Uncharacterized protein</fullName>
    </submittedName>
</protein>
<reference evidence="1 2" key="1">
    <citation type="submission" date="2014-08" db="EMBL/GenBank/DDBJ databases">
        <title>Comparative genomics of the Paenibacillus odorifer group.</title>
        <authorList>
            <person name="den Bakker H.C."/>
            <person name="Tsai Y.-C."/>
            <person name="Martin N."/>
            <person name="Korlach J."/>
            <person name="Wiedmann M."/>
        </authorList>
    </citation>
    <scope>NUCLEOTIDE SEQUENCE [LARGE SCALE GENOMIC DNA]</scope>
    <source>
        <strain evidence="1 2">DSM 1735</strain>
    </source>
</reference>
<gene>
    <name evidence="1" type="ORF">PDUR_22510</name>
</gene>
<dbReference type="KEGG" id="pdu:PDUR_22510"/>
<evidence type="ECO:0000313" key="1">
    <source>
        <dbReference type="EMBL" id="AIQ14366.1"/>
    </source>
</evidence>
<dbReference type="EMBL" id="CP009288">
    <property type="protein sequence ID" value="AIQ14366.1"/>
    <property type="molecule type" value="Genomic_DNA"/>
</dbReference>
<sequence>MYFPSNYEDRSTLIVHDQAWNFNYVIFRDFQFIKNVAPIKIWSLLSATFLSLLILAGCNSSLDVDRAVQAAEKYKQAFEKLIVEK</sequence>
<evidence type="ECO:0000313" key="2">
    <source>
        <dbReference type="Proteomes" id="UP000029409"/>
    </source>
</evidence>
<keyword evidence="2" id="KW-1185">Reference proteome</keyword>